<comment type="caution">
    <text evidence="1">The sequence shown here is derived from an EMBL/GenBank/DDBJ whole genome shotgun (WGS) entry which is preliminary data.</text>
</comment>
<reference evidence="1 2" key="1">
    <citation type="journal article" date="2019" name="ISME J.">
        <title>Insights into ecological role of a new deltaproteobacterial order Candidatus Acidulodesulfobacterales by metagenomics and metatranscriptomics.</title>
        <authorList>
            <person name="Tan S."/>
            <person name="Liu J."/>
            <person name="Fang Y."/>
            <person name="Hedlund B.P."/>
            <person name="Lian Z.H."/>
            <person name="Huang L.Y."/>
            <person name="Li J.T."/>
            <person name="Huang L.N."/>
            <person name="Li W.J."/>
            <person name="Jiang H.C."/>
            <person name="Dong H.L."/>
            <person name="Shu W.S."/>
        </authorList>
    </citation>
    <scope>NUCLEOTIDE SEQUENCE [LARGE SCALE GENOMIC DNA]</scope>
    <source>
        <strain evidence="1">AP2</strain>
    </source>
</reference>
<dbReference type="AlphaFoldDB" id="A0A519BFP0"/>
<sequence>MKNMSEEKEEKRIYPKDLGLESLFWSCPDMPAPIDAIIVAAIKSTIFEYIVLCVKKWGFNRVFKNYNEIKTYIKKSNIPFLDFQFNVIKEVFDEYKQVSKSN</sequence>
<dbReference type="Proteomes" id="UP000316562">
    <property type="component" value="Unassembled WGS sequence"/>
</dbReference>
<evidence type="ECO:0000313" key="2">
    <source>
        <dbReference type="Proteomes" id="UP000316562"/>
    </source>
</evidence>
<organism evidence="1 2">
    <name type="scientific">Acididesulfobacter guangdongensis</name>
    <dbReference type="NCBI Taxonomy" id="2597225"/>
    <lineage>
        <taxon>Bacteria</taxon>
        <taxon>Deltaproteobacteria</taxon>
        <taxon>Candidatus Acidulodesulfobacterales</taxon>
        <taxon>Candidatus Acididesulfobacter</taxon>
    </lineage>
</organism>
<dbReference type="EMBL" id="SGBC01000003">
    <property type="protein sequence ID" value="RZD16083.1"/>
    <property type="molecule type" value="Genomic_DNA"/>
</dbReference>
<evidence type="ECO:0000313" key="1">
    <source>
        <dbReference type="EMBL" id="RZD16083.1"/>
    </source>
</evidence>
<name>A0A519BFP0_ACIG2</name>
<proteinExistence type="predicted"/>
<accession>A0A519BFP0</accession>
<gene>
    <name evidence="1" type="ORF">EVJ46_07790</name>
</gene>
<protein>
    <submittedName>
        <fullName evidence="1">Uncharacterized protein</fullName>
    </submittedName>
</protein>